<keyword evidence="2" id="KW-1003">Cell membrane</keyword>
<dbReference type="PANTHER" id="PTHR33908">
    <property type="entry name" value="MANNOSYLTRANSFERASE YKCB-RELATED"/>
    <property type="match status" value="1"/>
</dbReference>
<feature type="domain" description="Glycosyltransferase RgtA/B/C/D-like" evidence="9">
    <location>
        <begin position="85"/>
        <end position="239"/>
    </location>
</feature>
<feature type="transmembrane region" description="Helical" evidence="8">
    <location>
        <begin position="12"/>
        <end position="29"/>
    </location>
</feature>
<proteinExistence type="predicted"/>
<dbReference type="AlphaFoldDB" id="A0A1F5IBS8"/>
<evidence type="ECO:0000256" key="5">
    <source>
        <dbReference type="ARBA" id="ARBA00022692"/>
    </source>
</evidence>
<evidence type="ECO:0000313" key="10">
    <source>
        <dbReference type="EMBL" id="OGE13843.1"/>
    </source>
</evidence>
<dbReference type="InterPro" id="IPR038731">
    <property type="entry name" value="RgtA/B/C-like"/>
</dbReference>
<dbReference type="Proteomes" id="UP000177300">
    <property type="component" value="Unassembled WGS sequence"/>
</dbReference>
<dbReference type="Pfam" id="PF13231">
    <property type="entry name" value="PMT_2"/>
    <property type="match status" value="1"/>
</dbReference>
<evidence type="ECO:0000256" key="2">
    <source>
        <dbReference type="ARBA" id="ARBA00022475"/>
    </source>
</evidence>
<comment type="caution">
    <text evidence="10">The sequence shown here is derived from an EMBL/GenBank/DDBJ whole genome shotgun (WGS) entry which is preliminary data.</text>
</comment>
<feature type="transmembrane region" description="Helical" evidence="8">
    <location>
        <begin position="74"/>
        <end position="92"/>
    </location>
</feature>
<keyword evidence="3" id="KW-0328">Glycosyltransferase</keyword>
<evidence type="ECO:0000256" key="8">
    <source>
        <dbReference type="SAM" id="Phobius"/>
    </source>
</evidence>
<evidence type="ECO:0000256" key="1">
    <source>
        <dbReference type="ARBA" id="ARBA00004651"/>
    </source>
</evidence>
<protein>
    <recommendedName>
        <fullName evidence="9">Glycosyltransferase RgtA/B/C/D-like domain-containing protein</fullName>
    </recommendedName>
</protein>
<keyword evidence="6 8" id="KW-1133">Transmembrane helix</keyword>
<name>A0A1F5IBS8_9BACT</name>
<dbReference type="InterPro" id="IPR050297">
    <property type="entry name" value="LipidA_mod_glycosyltrf_83"/>
</dbReference>
<dbReference type="GO" id="GO:0010041">
    <property type="term" value="P:response to iron(III) ion"/>
    <property type="evidence" value="ECO:0007669"/>
    <property type="project" value="TreeGrafter"/>
</dbReference>
<feature type="transmembrane region" description="Helical" evidence="8">
    <location>
        <begin position="99"/>
        <end position="116"/>
    </location>
</feature>
<evidence type="ECO:0000256" key="3">
    <source>
        <dbReference type="ARBA" id="ARBA00022676"/>
    </source>
</evidence>
<evidence type="ECO:0000256" key="6">
    <source>
        <dbReference type="ARBA" id="ARBA00022989"/>
    </source>
</evidence>
<feature type="transmembrane region" description="Helical" evidence="8">
    <location>
        <begin position="388"/>
        <end position="410"/>
    </location>
</feature>
<feature type="transmembrane region" description="Helical" evidence="8">
    <location>
        <begin position="220"/>
        <end position="239"/>
    </location>
</feature>
<dbReference type="PANTHER" id="PTHR33908:SF3">
    <property type="entry name" value="UNDECAPRENYL PHOSPHATE-ALPHA-4-AMINO-4-DEOXY-L-ARABINOSE ARABINOSYL TRANSFERASE"/>
    <property type="match status" value="1"/>
</dbReference>
<feature type="transmembrane region" description="Helical" evidence="8">
    <location>
        <begin position="175"/>
        <end position="208"/>
    </location>
</feature>
<reference evidence="10 11" key="1">
    <citation type="journal article" date="2016" name="Nat. Commun.">
        <title>Thousands of microbial genomes shed light on interconnected biogeochemical processes in an aquifer system.</title>
        <authorList>
            <person name="Anantharaman K."/>
            <person name="Brown C.T."/>
            <person name="Hug L.A."/>
            <person name="Sharon I."/>
            <person name="Castelle C.J."/>
            <person name="Probst A.J."/>
            <person name="Thomas B.C."/>
            <person name="Singh A."/>
            <person name="Wilkins M.J."/>
            <person name="Karaoz U."/>
            <person name="Brodie E.L."/>
            <person name="Williams K.H."/>
            <person name="Hubbard S.S."/>
            <person name="Banfield J.F."/>
        </authorList>
    </citation>
    <scope>NUCLEOTIDE SEQUENCE [LARGE SCALE GENOMIC DNA]</scope>
</reference>
<evidence type="ECO:0000259" key="9">
    <source>
        <dbReference type="Pfam" id="PF13231"/>
    </source>
</evidence>
<keyword evidence="4" id="KW-0808">Transferase</keyword>
<evidence type="ECO:0000313" key="11">
    <source>
        <dbReference type="Proteomes" id="UP000177300"/>
    </source>
</evidence>
<accession>A0A1F5IBS8</accession>
<evidence type="ECO:0000256" key="4">
    <source>
        <dbReference type="ARBA" id="ARBA00022679"/>
    </source>
</evidence>
<feature type="transmembrane region" description="Helical" evidence="8">
    <location>
        <begin position="122"/>
        <end position="139"/>
    </location>
</feature>
<feature type="transmembrane region" description="Helical" evidence="8">
    <location>
        <begin position="151"/>
        <end position="169"/>
    </location>
</feature>
<dbReference type="GO" id="GO:0009103">
    <property type="term" value="P:lipopolysaccharide biosynthetic process"/>
    <property type="evidence" value="ECO:0007669"/>
    <property type="project" value="UniProtKB-ARBA"/>
</dbReference>
<keyword evidence="5 8" id="KW-0812">Transmembrane</keyword>
<dbReference type="GO" id="GO:0016763">
    <property type="term" value="F:pentosyltransferase activity"/>
    <property type="evidence" value="ECO:0007669"/>
    <property type="project" value="TreeGrafter"/>
</dbReference>
<organism evidence="10 11">
    <name type="scientific">Candidatus Curtissbacteria bacterium RIFCSPLOWO2_12_FULL_38_9</name>
    <dbReference type="NCBI Taxonomy" id="1797735"/>
    <lineage>
        <taxon>Bacteria</taxon>
        <taxon>Candidatus Curtissiibacteriota</taxon>
    </lineage>
</organism>
<feature type="transmembrane region" description="Helical" evidence="8">
    <location>
        <begin position="356"/>
        <end position="376"/>
    </location>
</feature>
<keyword evidence="7 8" id="KW-0472">Membrane</keyword>
<gene>
    <name evidence="10" type="ORF">A3G14_00350</name>
</gene>
<dbReference type="EMBL" id="MFBY01000018">
    <property type="protein sequence ID" value="OGE13843.1"/>
    <property type="molecule type" value="Genomic_DNA"/>
</dbReference>
<dbReference type="GO" id="GO:0005886">
    <property type="term" value="C:plasma membrane"/>
    <property type="evidence" value="ECO:0007669"/>
    <property type="project" value="UniProtKB-SubCell"/>
</dbReference>
<feature type="transmembrane region" description="Helical" evidence="8">
    <location>
        <begin position="334"/>
        <end position="350"/>
    </location>
</feature>
<evidence type="ECO:0000256" key="7">
    <source>
        <dbReference type="ARBA" id="ARBA00023136"/>
    </source>
</evidence>
<comment type="subcellular location">
    <subcellularLocation>
        <location evidence="1">Cell membrane</location>
        <topology evidence="1">Multi-pass membrane protein</topology>
    </subcellularLocation>
</comment>
<sequence length="533" mass="61109">MIRFFNLGKISTILILSLIITLSIVLRIYKLAELPPGFYTDEASIGFNAYKILTTLRDEHGKFLPLFFEAFGEYKNALAIYPVVIAFPILGISEFATRLPQAILGAVIVFSMFFLTKELFNKKVGLISAFVIATAPWHVHLSRFTIESHNAFLLSIVLGTTFLLVSFRKNWEAKFLIFASISFAIAFYTYFATRIFTPLYLLGLIVIFRKEISKLIRTKIRTILIPFAIFMIIVLPFILHMLSGKGLARYHQVAFYKEAGSQIDLGQKALKLYKDHFDFDFIFFKGDSDFPGQLINRHSVNGLGLLYKWQLPFFLLGIVFLIASKNRNLKHKKWVIWLMLFLYPLGSVLSDAQTPYATRSVIGVVPYSLVSAYGLYNMFKYLAKVKNQYVKTTIWLIAAVLLVLTSSFFLNRFLNLYQAYANRAHGYNGFQYGAKQIVDYFLQNNDKYQVKIILSGFDRADALIKFYGLETCKNCYNFDPEPCNSDISKLIAVSVDNNQGFDRSYNATSKKVIYYPDEKKAFEIFEAFSKKCS</sequence>
<feature type="transmembrane region" description="Helical" evidence="8">
    <location>
        <begin position="305"/>
        <end position="322"/>
    </location>
</feature>